<dbReference type="OrthoDB" id="191139at2759"/>
<evidence type="ECO:0000256" key="3">
    <source>
        <dbReference type="ARBA" id="ARBA00023002"/>
    </source>
</evidence>
<dbReference type="Pfam" id="PF00106">
    <property type="entry name" value="adh_short"/>
    <property type="match status" value="1"/>
</dbReference>
<evidence type="ECO:0000256" key="2">
    <source>
        <dbReference type="ARBA" id="ARBA00022857"/>
    </source>
</evidence>
<dbReference type="SUPFAM" id="SSF51735">
    <property type="entry name" value="NAD(P)-binding Rossmann-fold domains"/>
    <property type="match status" value="1"/>
</dbReference>
<gene>
    <name evidence="4" type="ORF">BHQ10_004865</name>
</gene>
<evidence type="ECO:0000313" key="4">
    <source>
        <dbReference type="EMBL" id="RAO68853.1"/>
    </source>
</evidence>
<dbReference type="GeneID" id="63794081"/>
<keyword evidence="3" id="KW-0560">Oxidoreductase</keyword>
<name>A0A364KZ66_TALAM</name>
<keyword evidence="5" id="KW-1185">Reference proteome</keyword>
<dbReference type="InterPro" id="IPR002347">
    <property type="entry name" value="SDR_fam"/>
</dbReference>
<evidence type="ECO:0000313" key="5">
    <source>
        <dbReference type="Proteomes" id="UP000249363"/>
    </source>
</evidence>
<dbReference type="PANTHER" id="PTHR43490:SF99">
    <property type="entry name" value="SHORT-CHAIN DEHYDROGENASE_REDUCTASE"/>
    <property type="match status" value="1"/>
</dbReference>
<dbReference type="Proteomes" id="UP000249363">
    <property type="component" value="Unassembled WGS sequence"/>
</dbReference>
<dbReference type="EMBL" id="MIKG01000008">
    <property type="protein sequence ID" value="RAO68853.1"/>
    <property type="molecule type" value="Genomic_DNA"/>
</dbReference>
<dbReference type="Gene3D" id="3.40.50.720">
    <property type="entry name" value="NAD(P)-binding Rossmann-like Domain"/>
    <property type="match status" value="1"/>
</dbReference>
<reference evidence="4 5" key="1">
    <citation type="journal article" date="2017" name="Biotechnol. Biofuels">
        <title>Differential beta-glucosidase expression as a function of carbon source availability in Talaromyces amestolkiae: a genomic and proteomic approach.</title>
        <authorList>
            <person name="de Eugenio L.I."/>
            <person name="Mendez-Liter J.A."/>
            <person name="Nieto-Dominguez M."/>
            <person name="Alonso L."/>
            <person name="Gil-Munoz J."/>
            <person name="Barriuso J."/>
            <person name="Prieto A."/>
            <person name="Martinez M.J."/>
        </authorList>
    </citation>
    <scope>NUCLEOTIDE SEQUENCE [LARGE SCALE GENOMIC DNA]</scope>
    <source>
        <strain evidence="4 5">CIB</strain>
    </source>
</reference>
<evidence type="ECO:0000256" key="1">
    <source>
        <dbReference type="ARBA" id="ARBA00006484"/>
    </source>
</evidence>
<proteinExistence type="inferred from homology"/>
<comment type="similarity">
    <text evidence="1">Belongs to the short-chain dehydrogenases/reductases (SDR) family.</text>
</comment>
<dbReference type="GO" id="GO:0016020">
    <property type="term" value="C:membrane"/>
    <property type="evidence" value="ECO:0007669"/>
    <property type="project" value="TreeGrafter"/>
</dbReference>
<dbReference type="PANTHER" id="PTHR43490">
    <property type="entry name" value="(+)-NEOMENTHOL DEHYDROGENASE"/>
    <property type="match status" value="1"/>
</dbReference>
<dbReference type="RefSeq" id="XP_040733369.1">
    <property type="nucleotide sequence ID" value="XM_040877277.1"/>
</dbReference>
<dbReference type="STRING" id="1196081.A0A364KZ66"/>
<dbReference type="PRINTS" id="PR00081">
    <property type="entry name" value="GDHRDH"/>
</dbReference>
<organism evidence="4 5">
    <name type="scientific">Talaromyces amestolkiae</name>
    <dbReference type="NCBI Taxonomy" id="1196081"/>
    <lineage>
        <taxon>Eukaryota</taxon>
        <taxon>Fungi</taxon>
        <taxon>Dikarya</taxon>
        <taxon>Ascomycota</taxon>
        <taxon>Pezizomycotina</taxon>
        <taxon>Eurotiomycetes</taxon>
        <taxon>Eurotiomycetidae</taxon>
        <taxon>Eurotiales</taxon>
        <taxon>Trichocomaceae</taxon>
        <taxon>Talaromyces</taxon>
        <taxon>Talaromyces sect. Talaromyces</taxon>
    </lineage>
</organism>
<accession>A0A364KZ66</accession>
<protein>
    <submittedName>
        <fullName evidence="4">Uncharacterized protein</fullName>
    </submittedName>
</protein>
<sequence length="248" mass="26739">MTSKAIVLITGANRGIGYGVARRLVREHPNYHVIIGSRDATQGREAVSTLLAEEASSSPSISSVELDVTSDTSISAAAQSIEASHGRLDVLINNAGIALDVKEKGKISMREMLQRTYDVNVFGASVVTDIFIPLLEKSDNPRIVFVSSSLGSLTYAADLSTRYSKERFLAYKSSKTALNMVMLYYNSLLHEKGFKVNAACPGYIGTNLNGFHGTGTVEEGSVNVVRLAVLDKNGETGTFTAKEGERPW</sequence>
<dbReference type="AlphaFoldDB" id="A0A364KZ66"/>
<dbReference type="InterPro" id="IPR036291">
    <property type="entry name" value="NAD(P)-bd_dom_sf"/>
</dbReference>
<comment type="caution">
    <text evidence="4">The sequence shown here is derived from an EMBL/GenBank/DDBJ whole genome shotgun (WGS) entry which is preliminary data.</text>
</comment>
<dbReference type="GO" id="GO:0016491">
    <property type="term" value="F:oxidoreductase activity"/>
    <property type="evidence" value="ECO:0007669"/>
    <property type="project" value="UniProtKB-KW"/>
</dbReference>
<keyword evidence="2" id="KW-0521">NADP</keyword>